<name>A0A8S0PQR5_OLEEU</name>
<sequence>MESMPAGRRKATFRITATATMLEFNHAAIIMKKIKLVGYPTKVFKKTAFIEGMFTLNFEVARFEYVSVQNISKIRGQVRKVFISLPVLAWNHT</sequence>
<dbReference type="EMBL" id="CACTIH010000097">
    <property type="protein sequence ID" value="CAA2953761.1"/>
    <property type="molecule type" value="Genomic_DNA"/>
</dbReference>
<dbReference type="GO" id="GO:0005525">
    <property type="term" value="F:GTP binding"/>
    <property type="evidence" value="ECO:0007669"/>
    <property type="project" value="TreeGrafter"/>
</dbReference>
<organism evidence="2 3">
    <name type="scientific">Olea europaea subsp. europaea</name>
    <dbReference type="NCBI Taxonomy" id="158383"/>
    <lineage>
        <taxon>Eukaryota</taxon>
        <taxon>Viridiplantae</taxon>
        <taxon>Streptophyta</taxon>
        <taxon>Embryophyta</taxon>
        <taxon>Tracheophyta</taxon>
        <taxon>Spermatophyta</taxon>
        <taxon>Magnoliopsida</taxon>
        <taxon>eudicotyledons</taxon>
        <taxon>Gunneridae</taxon>
        <taxon>Pentapetalae</taxon>
        <taxon>asterids</taxon>
        <taxon>lamiids</taxon>
        <taxon>Lamiales</taxon>
        <taxon>Oleaceae</taxon>
        <taxon>Oleeae</taxon>
        <taxon>Olea</taxon>
    </lineage>
</organism>
<dbReference type="InterPro" id="IPR039761">
    <property type="entry name" value="Bms1/Tsr1"/>
</dbReference>
<dbReference type="PANTHER" id="PTHR12858:SF2">
    <property type="entry name" value="RIBOSOME BIOGENESIS PROTEIN BMS1 HOMOLOG"/>
    <property type="match status" value="1"/>
</dbReference>
<gene>
    <name evidence="2" type="ORF">OLEA9_A062305</name>
</gene>
<dbReference type="GO" id="GO:0000479">
    <property type="term" value="P:endonucleolytic cleavage of tricistronic rRNA transcript (SSU-rRNA, 5.8S rRNA, LSU-rRNA)"/>
    <property type="evidence" value="ECO:0007669"/>
    <property type="project" value="TreeGrafter"/>
</dbReference>
<reference evidence="2 3" key="1">
    <citation type="submission" date="2019-12" db="EMBL/GenBank/DDBJ databases">
        <authorList>
            <person name="Alioto T."/>
            <person name="Alioto T."/>
            <person name="Gomez Garrido J."/>
        </authorList>
    </citation>
    <scope>NUCLEOTIDE SEQUENCE [LARGE SCALE GENOMIC DNA]</scope>
</reference>
<dbReference type="InterPro" id="IPR007034">
    <property type="entry name" value="BMS1_TSR1_C"/>
</dbReference>
<dbReference type="PANTHER" id="PTHR12858">
    <property type="entry name" value="RIBOSOME BIOGENESIS PROTEIN"/>
    <property type="match status" value="1"/>
</dbReference>
<dbReference type="Pfam" id="PF04950">
    <property type="entry name" value="RIBIOP_C"/>
    <property type="match status" value="1"/>
</dbReference>
<keyword evidence="3" id="KW-1185">Reference proteome</keyword>
<dbReference type="OrthoDB" id="10260897at2759"/>
<accession>A0A8S0PQR5</accession>
<feature type="domain" description="Ribosome biogenesis protein BMS1/TSR1 C-terminal" evidence="1">
    <location>
        <begin position="9"/>
        <end position="80"/>
    </location>
</feature>
<comment type="caution">
    <text evidence="2">The sequence shown here is derived from an EMBL/GenBank/DDBJ whole genome shotgun (WGS) entry which is preliminary data.</text>
</comment>
<dbReference type="Gramene" id="OE9A062305T1">
    <property type="protein sequence ID" value="OE9A062305C1"/>
    <property type="gene ID" value="OE9A062305"/>
</dbReference>
<dbReference type="GO" id="GO:0030686">
    <property type="term" value="C:90S preribosome"/>
    <property type="evidence" value="ECO:0007669"/>
    <property type="project" value="TreeGrafter"/>
</dbReference>
<dbReference type="GO" id="GO:0034511">
    <property type="term" value="F:U3 snoRNA binding"/>
    <property type="evidence" value="ECO:0007669"/>
    <property type="project" value="TreeGrafter"/>
</dbReference>
<dbReference type="GO" id="GO:0000462">
    <property type="term" value="P:maturation of SSU-rRNA from tricistronic rRNA transcript (SSU-rRNA, 5.8S rRNA, LSU-rRNA)"/>
    <property type="evidence" value="ECO:0007669"/>
    <property type="project" value="TreeGrafter"/>
</dbReference>
<dbReference type="AlphaFoldDB" id="A0A8S0PQR5"/>
<dbReference type="GO" id="GO:0003924">
    <property type="term" value="F:GTPase activity"/>
    <property type="evidence" value="ECO:0007669"/>
    <property type="project" value="TreeGrafter"/>
</dbReference>
<dbReference type="Proteomes" id="UP000594638">
    <property type="component" value="Unassembled WGS sequence"/>
</dbReference>
<protein>
    <submittedName>
        <fullName evidence="2">Ribosome biogenesis BMS1 homolog</fullName>
    </submittedName>
</protein>
<proteinExistence type="predicted"/>
<evidence type="ECO:0000313" key="2">
    <source>
        <dbReference type="EMBL" id="CAA2953761.1"/>
    </source>
</evidence>
<evidence type="ECO:0000259" key="1">
    <source>
        <dbReference type="Pfam" id="PF04950"/>
    </source>
</evidence>
<evidence type="ECO:0000313" key="3">
    <source>
        <dbReference type="Proteomes" id="UP000594638"/>
    </source>
</evidence>